<evidence type="ECO:0000256" key="4">
    <source>
        <dbReference type="ARBA" id="ARBA00022777"/>
    </source>
</evidence>
<dbReference type="GO" id="GO:0005524">
    <property type="term" value="F:ATP binding"/>
    <property type="evidence" value="ECO:0007669"/>
    <property type="project" value="UniProtKB-UniRule"/>
</dbReference>
<accession>A0A1G7JLK9</accession>
<reference evidence="11" key="1">
    <citation type="submission" date="2016-10" db="EMBL/GenBank/DDBJ databases">
        <authorList>
            <person name="Varghese N."/>
            <person name="Submissions S."/>
        </authorList>
    </citation>
    <scope>NUCLEOTIDE SEQUENCE [LARGE SCALE GENOMIC DNA]</scope>
    <source>
        <strain evidence="11">DSM 23256</strain>
    </source>
</reference>
<feature type="binding site" evidence="8">
    <location>
        <begin position="10"/>
        <end position="18"/>
    </location>
    <ligand>
        <name>ATP</name>
        <dbReference type="ChEBI" id="CHEBI:30616"/>
    </ligand>
</feature>
<dbReference type="CDD" id="cd02020">
    <property type="entry name" value="CMPK"/>
    <property type="match status" value="1"/>
</dbReference>
<sequence>MRKLVIAIDGPAGAGKSTVAQIVAERLEYTYIDTGAMYRAVTLFALRKNISVCDVEAVSRLAQESEITLAYEKGKTRVYLNGEDVSEAIQMPEVSRMVSHVALIPAVRQAMLNLQRQMAAQGGVVMDGRDIGTQVLPDADIKVFLTASIEERAKRRWQELTSKGIAINLEQLKEEIACRDRMDCERETAPLVKAPDAVLIDTTGLTIEEAVQEILKLCEERRKFV</sequence>
<evidence type="ECO:0000256" key="2">
    <source>
        <dbReference type="ARBA" id="ARBA00022679"/>
    </source>
</evidence>
<keyword evidence="3 8" id="KW-0547">Nucleotide-binding</keyword>
<comment type="similarity">
    <text evidence="1 8">Belongs to the cytidylate kinase family. Type 1 subfamily.</text>
</comment>
<dbReference type="EC" id="2.7.4.25" evidence="8"/>
<evidence type="ECO:0000256" key="1">
    <source>
        <dbReference type="ARBA" id="ARBA00009427"/>
    </source>
</evidence>
<dbReference type="EMBL" id="FNBU01000005">
    <property type="protein sequence ID" value="SDF25838.1"/>
    <property type="molecule type" value="Genomic_DNA"/>
</dbReference>
<comment type="catalytic activity">
    <reaction evidence="6 8">
        <text>dCMP + ATP = dCDP + ADP</text>
        <dbReference type="Rhea" id="RHEA:25094"/>
        <dbReference type="ChEBI" id="CHEBI:30616"/>
        <dbReference type="ChEBI" id="CHEBI:57566"/>
        <dbReference type="ChEBI" id="CHEBI:58593"/>
        <dbReference type="ChEBI" id="CHEBI:456216"/>
        <dbReference type="EC" id="2.7.4.25"/>
    </reaction>
</comment>
<evidence type="ECO:0000256" key="5">
    <source>
        <dbReference type="ARBA" id="ARBA00022840"/>
    </source>
</evidence>
<evidence type="ECO:0000256" key="3">
    <source>
        <dbReference type="ARBA" id="ARBA00022741"/>
    </source>
</evidence>
<evidence type="ECO:0000313" key="11">
    <source>
        <dbReference type="Proteomes" id="UP000243333"/>
    </source>
</evidence>
<name>A0A1G7JLK9_9FIRM</name>
<dbReference type="InterPro" id="IPR011994">
    <property type="entry name" value="Cytidylate_kinase_dom"/>
</dbReference>
<dbReference type="PANTHER" id="PTHR21299">
    <property type="entry name" value="CYTIDYLATE KINASE/PANTOATE-BETA-ALANINE LIGASE"/>
    <property type="match status" value="1"/>
</dbReference>
<dbReference type="Proteomes" id="UP000243333">
    <property type="component" value="Unassembled WGS sequence"/>
</dbReference>
<evidence type="ECO:0000259" key="9">
    <source>
        <dbReference type="Pfam" id="PF02224"/>
    </source>
</evidence>
<dbReference type="GO" id="GO:0036431">
    <property type="term" value="F:dCMP kinase activity"/>
    <property type="evidence" value="ECO:0007669"/>
    <property type="project" value="InterPro"/>
</dbReference>
<dbReference type="GO" id="GO:0015949">
    <property type="term" value="P:nucleobase-containing small molecule interconversion"/>
    <property type="evidence" value="ECO:0007669"/>
    <property type="project" value="TreeGrafter"/>
</dbReference>
<dbReference type="NCBIfam" id="TIGR00017">
    <property type="entry name" value="cmk"/>
    <property type="match status" value="1"/>
</dbReference>
<dbReference type="SUPFAM" id="SSF52540">
    <property type="entry name" value="P-loop containing nucleoside triphosphate hydrolases"/>
    <property type="match status" value="1"/>
</dbReference>
<protein>
    <recommendedName>
        <fullName evidence="8">Cytidylate kinase</fullName>
        <shortName evidence="8">CK</shortName>
        <ecNumber evidence="8">2.7.4.25</ecNumber>
    </recommendedName>
    <alternativeName>
        <fullName evidence="8">Cytidine monophosphate kinase</fullName>
        <shortName evidence="8">CMP kinase</shortName>
    </alternativeName>
</protein>
<gene>
    <name evidence="8" type="primary">cmk</name>
    <name evidence="10" type="ORF">SAMN05660235_00985</name>
</gene>
<organism evidence="10 11">
    <name type="scientific">Sporolituus thermophilus DSM 23256</name>
    <dbReference type="NCBI Taxonomy" id="1123285"/>
    <lineage>
        <taxon>Bacteria</taxon>
        <taxon>Bacillati</taxon>
        <taxon>Bacillota</taxon>
        <taxon>Negativicutes</taxon>
        <taxon>Selenomonadales</taxon>
        <taxon>Sporomusaceae</taxon>
        <taxon>Sporolituus</taxon>
    </lineage>
</organism>
<comment type="subcellular location">
    <subcellularLocation>
        <location evidence="8">Cytoplasm</location>
    </subcellularLocation>
</comment>
<dbReference type="InterPro" id="IPR003136">
    <property type="entry name" value="Cytidylate_kin"/>
</dbReference>
<feature type="domain" description="Cytidylate kinase" evidence="9">
    <location>
        <begin position="6"/>
        <end position="219"/>
    </location>
</feature>
<dbReference type="OrthoDB" id="9807434at2"/>
<evidence type="ECO:0000256" key="8">
    <source>
        <dbReference type="HAMAP-Rule" id="MF_00238"/>
    </source>
</evidence>
<keyword evidence="2 8" id="KW-0808">Transferase</keyword>
<comment type="catalytic activity">
    <reaction evidence="7 8">
        <text>CMP + ATP = CDP + ADP</text>
        <dbReference type="Rhea" id="RHEA:11600"/>
        <dbReference type="ChEBI" id="CHEBI:30616"/>
        <dbReference type="ChEBI" id="CHEBI:58069"/>
        <dbReference type="ChEBI" id="CHEBI:60377"/>
        <dbReference type="ChEBI" id="CHEBI:456216"/>
        <dbReference type="EC" id="2.7.4.25"/>
    </reaction>
</comment>
<dbReference type="GO" id="GO:0036430">
    <property type="term" value="F:CMP kinase activity"/>
    <property type="evidence" value="ECO:0007669"/>
    <property type="project" value="RHEA"/>
</dbReference>
<evidence type="ECO:0000256" key="6">
    <source>
        <dbReference type="ARBA" id="ARBA00047615"/>
    </source>
</evidence>
<dbReference type="Gene3D" id="3.40.50.300">
    <property type="entry name" value="P-loop containing nucleotide triphosphate hydrolases"/>
    <property type="match status" value="1"/>
</dbReference>
<dbReference type="GO" id="GO:0006220">
    <property type="term" value="P:pyrimidine nucleotide metabolic process"/>
    <property type="evidence" value="ECO:0007669"/>
    <property type="project" value="UniProtKB-UniRule"/>
</dbReference>
<keyword evidence="4 8" id="KW-0418">Kinase</keyword>
<dbReference type="AlphaFoldDB" id="A0A1G7JLK9"/>
<evidence type="ECO:0000313" key="10">
    <source>
        <dbReference type="EMBL" id="SDF25838.1"/>
    </source>
</evidence>
<keyword evidence="8" id="KW-0963">Cytoplasm</keyword>
<proteinExistence type="inferred from homology"/>
<keyword evidence="11" id="KW-1185">Reference proteome</keyword>
<dbReference type="RefSeq" id="WP_093688658.1">
    <property type="nucleotide sequence ID" value="NZ_FNBU01000005.1"/>
</dbReference>
<evidence type="ECO:0000256" key="7">
    <source>
        <dbReference type="ARBA" id="ARBA00048478"/>
    </source>
</evidence>
<dbReference type="InterPro" id="IPR027417">
    <property type="entry name" value="P-loop_NTPase"/>
</dbReference>
<dbReference type="PANTHER" id="PTHR21299:SF2">
    <property type="entry name" value="CYTIDYLATE KINASE"/>
    <property type="match status" value="1"/>
</dbReference>
<keyword evidence="5 8" id="KW-0067">ATP-binding</keyword>
<dbReference type="Pfam" id="PF02224">
    <property type="entry name" value="Cytidylate_kin"/>
    <property type="match status" value="1"/>
</dbReference>
<dbReference type="GO" id="GO:0005829">
    <property type="term" value="C:cytosol"/>
    <property type="evidence" value="ECO:0007669"/>
    <property type="project" value="TreeGrafter"/>
</dbReference>
<dbReference type="HAMAP" id="MF_00238">
    <property type="entry name" value="Cytidyl_kinase_type1"/>
    <property type="match status" value="1"/>
</dbReference>
<dbReference type="STRING" id="1123285.SAMN05660235_00985"/>